<organism evidence="3 4">
    <name type="scientific">Adineta steineri</name>
    <dbReference type="NCBI Taxonomy" id="433720"/>
    <lineage>
        <taxon>Eukaryota</taxon>
        <taxon>Metazoa</taxon>
        <taxon>Spiralia</taxon>
        <taxon>Gnathifera</taxon>
        <taxon>Rotifera</taxon>
        <taxon>Eurotatoria</taxon>
        <taxon>Bdelloidea</taxon>
        <taxon>Adinetida</taxon>
        <taxon>Adinetidae</taxon>
        <taxon>Adineta</taxon>
    </lineage>
</organism>
<accession>A0A820QZ81</accession>
<comment type="caution">
    <text evidence="3">The sequence shown here is derived from an EMBL/GenBank/DDBJ whole genome shotgun (WGS) entry which is preliminary data.</text>
</comment>
<reference evidence="3" key="1">
    <citation type="submission" date="2021-02" db="EMBL/GenBank/DDBJ databases">
        <authorList>
            <person name="Nowell W R."/>
        </authorList>
    </citation>
    <scope>NUCLEOTIDE SEQUENCE</scope>
</reference>
<dbReference type="GO" id="GO:0000139">
    <property type="term" value="C:Golgi membrane"/>
    <property type="evidence" value="ECO:0007669"/>
    <property type="project" value="TreeGrafter"/>
</dbReference>
<dbReference type="Gene3D" id="2.60.120.680">
    <property type="entry name" value="GOLD domain"/>
    <property type="match status" value="1"/>
</dbReference>
<dbReference type="InterPro" id="IPR009038">
    <property type="entry name" value="GOLD_dom"/>
</dbReference>
<evidence type="ECO:0000256" key="1">
    <source>
        <dbReference type="SAM" id="MobiDB-lite"/>
    </source>
</evidence>
<sequence>TQFESLNLNTPLQSSANHDLSQQQFRSVQINNEMDGNQDLIDGNDTELNPNNDLTLSNDDGTREYPTISPANMWTRKDLKEFKDAVRKEKDAVIKIGSGETVTVRVPTHEDGRCIFWEF</sequence>
<dbReference type="InterPro" id="IPR052269">
    <property type="entry name" value="Golgi-PI4KB_interaction"/>
</dbReference>
<feature type="region of interest" description="Disordered" evidence="1">
    <location>
        <begin position="36"/>
        <end position="68"/>
    </location>
</feature>
<dbReference type="Proteomes" id="UP000663868">
    <property type="component" value="Unassembled WGS sequence"/>
</dbReference>
<protein>
    <recommendedName>
        <fullName evidence="2">GOLD domain-containing protein</fullName>
    </recommendedName>
</protein>
<dbReference type="PANTHER" id="PTHR22973:SF12">
    <property type="entry name" value="LD35087P"/>
    <property type="match status" value="1"/>
</dbReference>
<evidence type="ECO:0000259" key="2">
    <source>
        <dbReference type="Pfam" id="PF13897"/>
    </source>
</evidence>
<feature type="domain" description="GOLD" evidence="2">
    <location>
        <begin position="96"/>
        <end position="119"/>
    </location>
</feature>
<feature type="non-terminal residue" evidence="3">
    <location>
        <position position="119"/>
    </location>
</feature>
<name>A0A820QZ81_9BILA</name>
<evidence type="ECO:0000313" key="4">
    <source>
        <dbReference type="Proteomes" id="UP000663868"/>
    </source>
</evidence>
<feature type="non-terminal residue" evidence="3">
    <location>
        <position position="1"/>
    </location>
</feature>
<dbReference type="PANTHER" id="PTHR22973">
    <property type="entry name" value="LD35087P"/>
    <property type="match status" value="1"/>
</dbReference>
<evidence type="ECO:0000313" key="3">
    <source>
        <dbReference type="EMBL" id="CAF4426917.1"/>
    </source>
</evidence>
<dbReference type="Pfam" id="PF13897">
    <property type="entry name" value="GOLD_2"/>
    <property type="match status" value="1"/>
</dbReference>
<feature type="compositionally biased region" description="Polar residues" evidence="1">
    <location>
        <begin position="46"/>
        <end position="59"/>
    </location>
</feature>
<proteinExistence type="predicted"/>
<dbReference type="EMBL" id="CAJOBB010028011">
    <property type="protein sequence ID" value="CAF4426917.1"/>
    <property type="molecule type" value="Genomic_DNA"/>
</dbReference>
<dbReference type="AlphaFoldDB" id="A0A820QZ81"/>
<gene>
    <name evidence="3" type="ORF">KXQ929_LOCUS52544</name>
</gene>
<feature type="region of interest" description="Disordered" evidence="1">
    <location>
        <begin position="1"/>
        <end position="21"/>
    </location>
</feature>